<reference evidence="1" key="1">
    <citation type="journal article" date="2014" name="Front. Microbiol.">
        <title>High frequency of phylogenetically diverse reductive dehalogenase-homologous genes in deep subseafloor sedimentary metagenomes.</title>
        <authorList>
            <person name="Kawai M."/>
            <person name="Futagami T."/>
            <person name="Toyoda A."/>
            <person name="Takaki Y."/>
            <person name="Nishi S."/>
            <person name="Hori S."/>
            <person name="Arai W."/>
            <person name="Tsubouchi T."/>
            <person name="Morono Y."/>
            <person name="Uchiyama I."/>
            <person name="Ito T."/>
            <person name="Fujiyama A."/>
            <person name="Inagaki F."/>
            <person name="Takami H."/>
        </authorList>
    </citation>
    <scope>NUCLEOTIDE SEQUENCE</scope>
    <source>
        <strain evidence="1">Expedition CK06-06</strain>
    </source>
</reference>
<dbReference type="EMBL" id="BARU01019998">
    <property type="protein sequence ID" value="GAH59315.1"/>
    <property type="molecule type" value="Genomic_DNA"/>
</dbReference>
<protein>
    <submittedName>
        <fullName evidence="1">Uncharacterized protein</fullName>
    </submittedName>
</protein>
<sequence>NIINQAEVIVRGMAIEVPAGQKLYSVMPGDTVRVKAAVDYRGPALDDYFYAAIGEWHGITWPTDIGFFDEHWDSGLIPVHFDLNYDWAPYILEADIDITKIAKLPWTPGWFDLYAKLNGVKEYTPRLDNIIEILLVGEFQDFGITGYEKI</sequence>
<accession>X1HQG8</accession>
<comment type="caution">
    <text evidence="1">The sequence shown here is derived from an EMBL/GenBank/DDBJ whole genome shotgun (WGS) entry which is preliminary data.</text>
</comment>
<name>X1HQG8_9ZZZZ</name>
<organism evidence="1">
    <name type="scientific">marine sediment metagenome</name>
    <dbReference type="NCBI Taxonomy" id="412755"/>
    <lineage>
        <taxon>unclassified sequences</taxon>
        <taxon>metagenomes</taxon>
        <taxon>ecological metagenomes</taxon>
    </lineage>
</organism>
<gene>
    <name evidence="1" type="ORF">S03H2_32892</name>
</gene>
<proteinExistence type="predicted"/>
<feature type="non-terminal residue" evidence="1">
    <location>
        <position position="1"/>
    </location>
</feature>
<evidence type="ECO:0000313" key="1">
    <source>
        <dbReference type="EMBL" id="GAH59315.1"/>
    </source>
</evidence>
<dbReference type="AlphaFoldDB" id="X1HQG8"/>